<dbReference type="RefSeq" id="WP_381829842.1">
    <property type="nucleotide sequence ID" value="NZ_JBHYTS010000054.1"/>
</dbReference>
<organism evidence="2 3">
    <name type="scientific">Streptomyces anandii</name>
    <dbReference type="NCBI Taxonomy" id="285454"/>
    <lineage>
        <taxon>Bacteria</taxon>
        <taxon>Bacillati</taxon>
        <taxon>Actinomycetota</taxon>
        <taxon>Actinomycetes</taxon>
        <taxon>Kitasatosporales</taxon>
        <taxon>Streptomycetaceae</taxon>
        <taxon>Streptomyces</taxon>
    </lineage>
</organism>
<keyword evidence="3" id="KW-1185">Reference proteome</keyword>
<accession>A0ABW6HD03</accession>
<evidence type="ECO:0000313" key="3">
    <source>
        <dbReference type="Proteomes" id="UP001599756"/>
    </source>
</evidence>
<proteinExistence type="predicted"/>
<evidence type="ECO:0000313" key="2">
    <source>
        <dbReference type="EMBL" id="MFE1754221.1"/>
    </source>
</evidence>
<reference evidence="2 3" key="1">
    <citation type="submission" date="2024-09" db="EMBL/GenBank/DDBJ databases">
        <title>The Natural Products Discovery Center: Release of the First 8490 Sequenced Strains for Exploring Actinobacteria Biosynthetic Diversity.</title>
        <authorList>
            <person name="Kalkreuter E."/>
            <person name="Kautsar S.A."/>
            <person name="Yang D."/>
            <person name="Bader C.D."/>
            <person name="Teijaro C.N."/>
            <person name="Fluegel L."/>
            <person name="Davis C.M."/>
            <person name="Simpson J.R."/>
            <person name="Lauterbach L."/>
            <person name="Steele A.D."/>
            <person name="Gui C."/>
            <person name="Meng S."/>
            <person name="Li G."/>
            <person name="Viehrig K."/>
            <person name="Ye F."/>
            <person name="Su P."/>
            <person name="Kiefer A.F."/>
            <person name="Nichols A."/>
            <person name="Cepeda A.J."/>
            <person name="Yan W."/>
            <person name="Fan B."/>
            <person name="Jiang Y."/>
            <person name="Adhikari A."/>
            <person name="Zheng C.-J."/>
            <person name="Schuster L."/>
            <person name="Cowan T.M."/>
            <person name="Smanski M.J."/>
            <person name="Chevrette M.G."/>
            <person name="De Carvalho L.P.S."/>
            <person name="Shen B."/>
        </authorList>
    </citation>
    <scope>NUCLEOTIDE SEQUENCE [LARGE SCALE GENOMIC DNA]</scope>
    <source>
        <strain evidence="2 3">NPDC059500</strain>
    </source>
</reference>
<sequence length="62" mass="6744">MRLDASRPVRPHGAVAGAARRAIEPDARRGALRPPPPAPRTRLRLPVSTDRTRRTPPGYLAA</sequence>
<dbReference type="Proteomes" id="UP001599756">
    <property type="component" value="Unassembled WGS sequence"/>
</dbReference>
<dbReference type="EMBL" id="JBHYTS010000054">
    <property type="protein sequence ID" value="MFE1754221.1"/>
    <property type="molecule type" value="Genomic_DNA"/>
</dbReference>
<gene>
    <name evidence="2" type="ORF">ACFW88_27380</name>
</gene>
<protein>
    <submittedName>
        <fullName evidence="2">Uncharacterized protein</fullName>
    </submittedName>
</protein>
<feature type="region of interest" description="Disordered" evidence="1">
    <location>
        <begin position="1"/>
        <end position="62"/>
    </location>
</feature>
<comment type="caution">
    <text evidence="2">The sequence shown here is derived from an EMBL/GenBank/DDBJ whole genome shotgun (WGS) entry which is preliminary data.</text>
</comment>
<evidence type="ECO:0000256" key="1">
    <source>
        <dbReference type="SAM" id="MobiDB-lite"/>
    </source>
</evidence>
<name>A0ABW6HD03_9ACTN</name>